<proteinExistence type="predicted"/>
<dbReference type="AlphaFoldDB" id="A0A396HDT3"/>
<dbReference type="InterPro" id="IPR036375">
    <property type="entry name" value="Hemopexin-like_dom_sf"/>
</dbReference>
<dbReference type="Gramene" id="rna35907">
    <property type="protein sequence ID" value="RHN51469.1"/>
    <property type="gene ID" value="gene35907"/>
</dbReference>
<dbReference type="InterPro" id="IPR018487">
    <property type="entry name" value="Hemopexin-like_repeat"/>
</dbReference>
<feature type="region of interest" description="Disordered" evidence="2">
    <location>
        <begin position="165"/>
        <end position="201"/>
    </location>
</feature>
<evidence type="ECO:0000256" key="2">
    <source>
        <dbReference type="SAM" id="MobiDB-lite"/>
    </source>
</evidence>
<accession>A0A396HDT3</accession>
<evidence type="ECO:0000313" key="3">
    <source>
        <dbReference type="EMBL" id="RHN51469.1"/>
    </source>
</evidence>
<comment type="caution">
    <text evidence="3">The sequence shown here is derived from an EMBL/GenBank/DDBJ whole genome shotgun (WGS) entry which is preliminary data.</text>
</comment>
<sequence length="333" mass="37280">MPNSVDAAFRSSRENECYVFVKNKYVVVNYAPGGKKNQIIKGPDNITDGFPMFVNTVFQWKIDSSFDTEDNLAYLFSGDQCVKIDYSSNSPGNARVQCFNPYYSPYSQGNAIDQRVMPQGNAIDQRVKPQGNAIDQRVKPQGNAIDQSVKPQGNAIDQRVKPQGNAIDQSVKPQGNAIDQRIKPDNSPYSQGNVKPDYSPYSPGNARLLEGPIPISKMFPCLKGTVFESGIDATMWNPNPEFVHFFKGDECCLLRFQSNEMVSAGKIRSVFKIFLGTVFEHGIDAAFNSHVHPEVYVFKGEYYVHYSFNDPNSFKNGPIKLISDEWPALRSLL</sequence>
<dbReference type="EMBL" id="PSQE01000006">
    <property type="protein sequence ID" value="RHN51469.1"/>
    <property type="molecule type" value="Genomic_DNA"/>
</dbReference>
<dbReference type="Pfam" id="PF00045">
    <property type="entry name" value="Hemopexin"/>
    <property type="match status" value="1"/>
</dbReference>
<dbReference type="SMART" id="SM00120">
    <property type="entry name" value="HX"/>
    <property type="match status" value="3"/>
</dbReference>
<dbReference type="Proteomes" id="UP000265566">
    <property type="component" value="Chromosome 6"/>
</dbReference>
<protein>
    <submittedName>
        <fullName evidence="3">Putative Hemopexin-like domain-containing protein</fullName>
    </submittedName>
</protein>
<reference evidence="3" key="1">
    <citation type="journal article" date="2018" name="Nat. Plants">
        <title>Whole-genome landscape of Medicago truncatula symbiotic genes.</title>
        <authorList>
            <person name="Pecrix Y."/>
            <person name="Gamas P."/>
            <person name="Carrere S."/>
        </authorList>
    </citation>
    <scope>NUCLEOTIDE SEQUENCE</scope>
    <source>
        <tissue evidence="3">Leaves</tissue>
    </source>
</reference>
<name>A0A396HDT3_MEDTR</name>
<feature type="repeat" description="Hemopexin" evidence="1">
    <location>
        <begin position="228"/>
        <end position="274"/>
    </location>
</feature>
<gene>
    <name evidence="3" type="ORF">MtrunA17_Chr6g0468901</name>
</gene>
<feature type="repeat" description="Hemopexin" evidence="1">
    <location>
        <begin position="280"/>
        <end position="329"/>
    </location>
</feature>
<organism evidence="3">
    <name type="scientific">Medicago truncatula</name>
    <name type="common">Barrel medic</name>
    <name type="synonym">Medicago tribuloides</name>
    <dbReference type="NCBI Taxonomy" id="3880"/>
    <lineage>
        <taxon>Eukaryota</taxon>
        <taxon>Viridiplantae</taxon>
        <taxon>Streptophyta</taxon>
        <taxon>Embryophyta</taxon>
        <taxon>Tracheophyta</taxon>
        <taxon>Spermatophyta</taxon>
        <taxon>Magnoliopsida</taxon>
        <taxon>eudicotyledons</taxon>
        <taxon>Gunneridae</taxon>
        <taxon>Pentapetalae</taxon>
        <taxon>rosids</taxon>
        <taxon>fabids</taxon>
        <taxon>Fabales</taxon>
        <taxon>Fabaceae</taxon>
        <taxon>Papilionoideae</taxon>
        <taxon>50 kb inversion clade</taxon>
        <taxon>NPAAA clade</taxon>
        <taxon>Hologalegina</taxon>
        <taxon>IRL clade</taxon>
        <taxon>Trifolieae</taxon>
        <taxon>Medicago</taxon>
    </lineage>
</organism>
<dbReference type="SUPFAM" id="SSF50923">
    <property type="entry name" value="Hemopexin-like domain"/>
    <property type="match status" value="2"/>
</dbReference>
<evidence type="ECO:0000256" key="1">
    <source>
        <dbReference type="PROSITE-ProRule" id="PRU01011"/>
    </source>
</evidence>
<dbReference type="PROSITE" id="PS51642">
    <property type="entry name" value="HEMOPEXIN_2"/>
    <property type="match status" value="2"/>
</dbReference>
<dbReference type="Gene3D" id="2.110.10.10">
    <property type="entry name" value="Hemopexin-like domain"/>
    <property type="match status" value="2"/>
</dbReference>